<dbReference type="Pfam" id="PF00441">
    <property type="entry name" value="Acyl-CoA_dh_1"/>
    <property type="match status" value="1"/>
</dbReference>
<feature type="domain" description="Acyl-CoA dehydrogenase/oxidase N-terminal" evidence="10">
    <location>
        <begin position="55"/>
        <end position="161"/>
    </location>
</feature>
<gene>
    <name evidence="11" type="ORF">FLX08_31255</name>
</gene>
<dbReference type="FunFam" id="1.20.140.10:FF:000019">
    <property type="entry name" value="Acyl-CoA dehydrogenase"/>
    <property type="match status" value="1"/>
</dbReference>
<evidence type="ECO:0000313" key="11">
    <source>
        <dbReference type="EMBL" id="TQS16560.1"/>
    </source>
</evidence>
<evidence type="ECO:0000256" key="2">
    <source>
        <dbReference type="ARBA" id="ARBA00009347"/>
    </source>
</evidence>
<keyword evidence="3 7" id="KW-0285">Flavoprotein</keyword>
<comment type="cofactor">
    <cofactor evidence="1 7">
        <name>FAD</name>
        <dbReference type="ChEBI" id="CHEBI:57692"/>
    </cofactor>
</comment>
<evidence type="ECO:0000313" key="12">
    <source>
        <dbReference type="Proteomes" id="UP000316541"/>
    </source>
</evidence>
<dbReference type="InterPro" id="IPR037069">
    <property type="entry name" value="AcylCoA_DH/ox_N_sf"/>
</dbReference>
<evidence type="ECO:0000256" key="5">
    <source>
        <dbReference type="ARBA" id="ARBA00023002"/>
    </source>
</evidence>
<proteinExistence type="inferred from homology"/>
<dbReference type="SUPFAM" id="SSF47203">
    <property type="entry name" value="Acyl-CoA dehydrogenase C-terminal domain-like"/>
    <property type="match status" value="1"/>
</dbReference>
<dbReference type="FunFam" id="1.10.540.10:FF:000001">
    <property type="entry name" value="Very long-chain-specific acyl-CoA dehydrogenase, mitochondrial"/>
    <property type="match status" value="1"/>
</dbReference>
<dbReference type="InterPro" id="IPR013786">
    <property type="entry name" value="AcylCoA_DH/ox_N"/>
</dbReference>
<evidence type="ECO:0000259" key="8">
    <source>
        <dbReference type="Pfam" id="PF00441"/>
    </source>
</evidence>
<dbReference type="SUPFAM" id="SSF56645">
    <property type="entry name" value="Acyl-CoA dehydrogenase NM domain-like"/>
    <property type="match status" value="1"/>
</dbReference>
<dbReference type="InterPro" id="IPR046373">
    <property type="entry name" value="Acyl-CoA_Oxase/DH_mid-dom_sf"/>
</dbReference>
<dbReference type="EMBL" id="VIRM01000051">
    <property type="protein sequence ID" value="TQS16560.1"/>
    <property type="molecule type" value="Genomic_DNA"/>
</dbReference>
<evidence type="ECO:0000256" key="6">
    <source>
        <dbReference type="ARBA" id="ARBA00052546"/>
    </source>
</evidence>
<dbReference type="RefSeq" id="WP_142623857.1">
    <property type="nucleotide sequence ID" value="NZ_VIRM01000051.1"/>
</dbReference>
<name>A0A544YIF7_9ACTN</name>
<evidence type="ECO:0000259" key="9">
    <source>
        <dbReference type="Pfam" id="PF02770"/>
    </source>
</evidence>
<evidence type="ECO:0000256" key="3">
    <source>
        <dbReference type="ARBA" id="ARBA00022630"/>
    </source>
</evidence>
<keyword evidence="4 7" id="KW-0274">FAD</keyword>
<dbReference type="PANTHER" id="PTHR43884">
    <property type="entry name" value="ACYL-COA DEHYDROGENASE"/>
    <property type="match status" value="1"/>
</dbReference>
<feature type="domain" description="Acyl-CoA oxidase/dehydrogenase middle" evidence="9">
    <location>
        <begin position="164"/>
        <end position="254"/>
    </location>
</feature>
<reference evidence="11 12" key="1">
    <citation type="submission" date="2019-07" db="EMBL/GenBank/DDBJ databases">
        <title>Microbispora hainanensis DSM 45428.</title>
        <authorList>
            <person name="Thawai C."/>
        </authorList>
    </citation>
    <scope>NUCLEOTIDE SEQUENCE [LARGE SCALE GENOMIC DNA]</scope>
    <source>
        <strain evidence="11 12">DSM 45428</strain>
    </source>
</reference>
<dbReference type="GO" id="GO:0050660">
    <property type="term" value="F:flavin adenine dinucleotide binding"/>
    <property type="evidence" value="ECO:0007669"/>
    <property type="project" value="InterPro"/>
</dbReference>
<dbReference type="PANTHER" id="PTHR43884:SF9">
    <property type="entry name" value="COMPLEX I ASSEMBLY FACTOR ACAD9, MITOCHONDRIAL"/>
    <property type="match status" value="1"/>
</dbReference>
<comment type="catalytic activity">
    <reaction evidence="6">
        <text>a 2,3-saturated acyl-CoA + A = a 2,3-dehydroacyl-CoA + AH2</text>
        <dbReference type="Rhea" id="RHEA:48608"/>
        <dbReference type="ChEBI" id="CHEBI:13193"/>
        <dbReference type="ChEBI" id="CHEBI:17499"/>
        <dbReference type="ChEBI" id="CHEBI:60015"/>
        <dbReference type="ChEBI" id="CHEBI:65111"/>
    </reaction>
</comment>
<evidence type="ECO:0000259" key="10">
    <source>
        <dbReference type="Pfam" id="PF02771"/>
    </source>
</evidence>
<dbReference type="InterPro" id="IPR009075">
    <property type="entry name" value="AcylCo_DH/oxidase_C"/>
</dbReference>
<dbReference type="Gene3D" id="2.40.110.10">
    <property type="entry name" value="Butyryl-CoA Dehydrogenase, subunit A, domain 2"/>
    <property type="match status" value="1"/>
</dbReference>
<comment type="similarity">
    <text evidence="2 7">Belongs to the acyl-CoA dehydrogenase family.</text>
</comment>
<dbReference type="AlphaFoldDB" id="A0A544YIF7"/>
<evidence type="ECO:0000256" key="1">
    <source>
        <dbReference type="ARBA" id="ARBA00001974"/>
    </source>
</evidence>
<comment type="caution">
    <text evidence="11">The sequence shown here is derived from an EMBL/GenBank/DDBJ whole genome shotgun (WGS) entry which is preliminary data.</text>
</comment>
<protein>
    <submittedName>
        <fullName evidence="11">Acyl-CoA dehydrogenase</fullName>
    </submittedName>
</protein>
<sequence>MTTDYAKAREVAEQARETEWTRPSFGKQLFLGDFRLDLVHPAPRLTEEEIKKGDDFLRALRAFLQEKVDPALIERTAVIPDEVIKGLAAIGAFGMTIEEEYGGLGLSHLYYCRALELVTSCSPALTALLSAHQSIGVPQPLRLFGTPEQKRRFLPRCARGEISAFLLTEPDVGSDPARLSTTAVRDGDAYVINGVKLWTTNGVVADLLVVMARTGSKISAFVVEADAPGITVEHRNQFMGLRGIENGVTRFHQVRVPVENLIGREGQGLKIALTTLNTGRLSLPATCVGAAKWATKIAREWGRERVQWGRPVGQHEAIASKIAFIAATAYALESVVDLAGRMADDERNDIRIEAALAKLYSTEMAWRLMDELVQMRGGRGYETAESLHARGERGVPAEQMLRDLRINRIFEGSTEIMHLLIAREAVDAHLSVAGELVDPKADLRAKGRAATRAGAFYAKWLPSLMAGPGQVPTSYAEFGPLAQHLRYVERTCRKLARSTFYGMSRWQAQLEHKQGFLSRIVDIGAELFAITAVCVRAQEDGAEFGRKPYELADTFCHQARHRAEALFDRLWDNTDAMDVRLARRVLDGRYTFLEEGIIDPSLEGPWIAPQRTGPSMFDDVHRHIG</sequence>
<dbReference type="InterPro" id="IPR009100">
    <property type="entry name" value="AcylCoA_DH/oxidase_NM_dom_sf"/>
</dbReference>
<organism evidence="11 12">
    <name type="scientific">Microbispora hainanensis</name>
    <dbReference type="NCBI Taxonomy" id="568844"/>
    <lineage>
        <taxon>Bacteria</taxon>
        <taxon>Bacillati</taxon>
        <taxon>Actinomycetota</taxon>
        <taxon>Actinomycetes</taxon>
        <taxon>Streptosporangiales</taxon>
        <taxon>Streptosporangiaceae</taxon>
        <taxon>Microbispora</taxon>
    </lineage>
</organism>
<dbReference type="Gene3D" id="1.20.140.10">
    <property type="entry name" value="Butyryl-CoA Dehydrogenase, subunit A, domain 3"/>
    <property type="match status" value="2"/>
</dbReference>
<dbReference type="Gene3D" id="1.10.540.10">
    <property type="entry name" value="Acyl-CoA dehydrogenase/oxidase, N-terminal domain"/>
    <property type="match status" value="1"/>
</dbReference>
<accession>A0A544YIF7</accession>
<dbReference type="GO" id="GO:0003995">
    <property type="term" value="F:acyl-CoA dehydrogenase activity"/>
    <property type="evidence" value="ECO:0007669"/>
    <property type="project" value="TreeGrafter"/>
</dbReference>
<evidence type="ECO:0000256" key="7">
    <source>
        <dbReference type="RuleBase" id="RU362125"/>
    </source>
</evidence>
<dbReference type="Pfam" id="PF02770">
    <property type="entry name" value="Acyl-CoA_dh_M"/>
    <property type="match status" value="1"/>
</dbReference>
<dbReference type="InterPro" id="IPR036250">
    <property type="entry name" value="AcylCo_DH-like_C"/>
</dbReference>
<evidence type="ECO:0000256" key="4">
    <source>
        <dbReference type="ARBA" id="ARBA00022827"/>
    </source>
</evidence>
<feature type="domain" description="Acyl-CoA dehydrogenase/oxidase C-terminal" evidence="8">
    <location>
        <begin position="266"/>
        <end position="424"/>
    </location>
</feature>
<dbReference type="Pfam" id="PF02771">
    <property type="entry name" value="Acyl-CoA_dh_N"/>
    <property type="match status" value="1"/>
</dbReference>
<keyword evidence="5 7" id="KW-0560">Oxidoreductase</keyword>
<dbReference type="Proteomes" id="UP000316541">
    <property type="component" value="Unassembled WGS sequence"/>
</dbReference>
<dbReference type="FunFam" id="2.40.110.10:FF:000002">
    <property type="entry name" value="Acyl-CoA dehydrogenase fadE12"/>
    <property type="match status" value="1"/>
</dbReference>
<dbReference type="InterPro" id="IPR006091">
    <property type="entry name" value="Acyl-CoA_Oxase/DH_mid-dom"/>
</dbReference>